<reference evidence="1" key="1">
    <citation type="submission" date="2021-08" db="EMBL/GenBank/DDBJ databases">
        <title>The first chromosome-level gecko genome reveals the dynamic sex chromosomes of Neotropical dwarf geckos (Sphaerodactylidae: Sphaerodactylus).</title>
        <authorList>
            <person name="Pinto B.J."/>
            <person name="Keating S.E."/>
            <person name="Gamble T."/>
        </authorList>
    </citation>
    <scope>NUCLEOTIDE SEQUENCE</scope>
    <source>
        <strain evidence="1">TG3544</strain>
    </source>
</reference>
<protein>
    <submittedName>
        <fullName evidence="1">Uncharacterized protein</fullName>
    </submittedName>
</protein>
<comment type="caution">
    <text evidence="1">The sequence shown here is derived from an EMBL/GenBank/DDBJ whole genome shotgun (WGS) entry which is preliminary data.</text>
</comment>
<evidence type="ECO:0000313" key="1">
    <source>
        <dbReference type="EMBL" id="KAH8004744.1"/>
    </source>
</evidence>
<sequence length="164" mass="18820">MDRVVYQNVTTVDHGLPDYKLTSARWLALKFNLSTVGSKFITSGTINSTASGAPQGQVTRNLELLNEQAEKDNQYLQFRVLASRIHDWLDRMLVEQFQVALNPEIREWMMLNVTPRNLQEWIDIARDVATRMQNFKALDGRATVEQWSTPHAKKAAHETSSRPH</sequence>
<gene>
    <name evidence="1" type="ORF">K3G42_017982</name>
</gene>
<accession>A0ACB8FHH4</accession>
<organism evidence="1 2">
    <name type="scientific">Sphaerodactylus townsendi</name>
    <dbReference type="NCBI Taxonomy" id="933632"/>
    <lineage>
        <taxon>Eukaryota</taxon>
        <taxon>Metazoa</taxon>
        <taxon>Chordata</taxon>
        <taxon>Craniata</taxon>
        <taxon>Vertebrata</taxon>
        <taxon>Euteleostomi</taxon>
        <taxon>Lepidosauria</taxon>
        <taxon>Squamata</taxon>
        <taxon>Bifurcata</taxon>
        <taxon>Gekkota</taxon>
        <taxon>Sphaerodactylidae</taxon>
        <taxon>Sphaerodactylus</taxon>
    </lineage>
</organism>
<name>A0ACB8FHH4_9SAUR</name>
<dbReference type="Proteomes" id="UP000827872">
    <property type="component" value="Linkage Group LG04"/>
</dbReference>
<keyword evidence="2" id="KW-1185">Reference proteome</keyword>
<dbReference type="EMBL" id="CM037617">
    <property type="protein sequence ID" value="KAH8004744.1"/>
    <property type="molecule type" value="Genomic_DNA"/>
</dbReference>
<evidence type="ECO:0000313" key="2">
    <source>
        <dbReference type="Proteomes" id="UP000827872"/>
    </source>
</evidence>
<proteinExistence type="predicted"/>